<dbReference type="PANTHER" id="PTHR30486:SF6">
    <property type="entry name" value="TYPE IV PILUS RETRACTATION ATPASE PILT"/>
    <property type="match status" value="1"/>
</dbReference>
<reference evidence="3" key="1">
    <citation type="submission" date="2009-10" db="EMBL/GenBank/DDBJ databases">
        <title>Diversity of trophic interactions inside an arsenic-rich microbial ecosystem.</title>
        <authorList>
            <person name="Bertin P.N."/>
            <person name="Heinrich-Salmeron A."/>
            <person name="Pelletier E."/>
            <person name="Goulhen-Chollet F."/>
            <person name="Arsene-Ploetze F."/>
            <person name="Gallien S."/>
            <person name="Calteau A."/>
            <person name="Vallenet D."/>
            <person name="Casiot C."/>
            <person name="Chane-Woon-Ming B."/>
            <person name="Giloteaux L."/>
            <person name="Barakat M."/>
            <person name="Bonnefoy V."/>
            <person name="Bruneel O."/>
            <person name="Chandler M."/>
            <person name="Cleiss J."/>
            <person name="Duran R."/>
            <person name="Elbaz-Poulichet F."/>
            <person name="Fonknechten N."/>
            <person name="Lauga B."/>
            <person name="Mornico D."/>
            <person name="Ortet P."/>
            <person name="Schaeffer C."/>
            <person name="Siguier P."/>
            <person name="Alexander Thil Smith A."/>
            <person name="Van Dorsselaer A."/>
            <person name="Weissenbach J."/>
            <person name="Medigue C."/>
            <person name="Le Paslier D."/>
        </authorList>
    </citation>
    <scope>NUCLEOTIDE SEQUENCE</scope>
</reference>
<protein>
    <submittedName>
        <fullName evidence="3">Type II secretion system protein E</fullName>
    </submittedName>
</protein>
<organism evidence="3">
    <name type="scientific">mine drainage metagenome</name>
    <dbReference type="NCBI Taxonomy" id="410659"/>
    <lineage>
        <taxon>unclassified sequences</taxon>
        <taxon>metagenomes</taxon>
        <taxon>ecological metagenomes</taxon>
    </lineage>
</organism>
<evidence type="ECO:0000259" key="2">
    <source>
        <dbReference type="Pfam" id="PF00437"/>
    </source>
</evidence>
<dbReference type="Pfam" id="PF00437">
    <property type="entry name" value="T2SSE"/>
    <property type="match status" value="1"/>
</dbReference>
<dbReference type="PANTHER" id="PTHR30486">
    <property type="entry name" value="TWITCHING MOTILITY PROTEIN PILT"/>
    <property type="match status" value="1"/>
</dbReference>
<accession>E6QMV7</accession>
<dbReference type="EMBL" id="CABQ01000240">
    <property type="protein sequence ID" value="CBI08578.1"/>
    <property type="molecule type" value="Genomic_DNA"/>
</dbReference>
<evidence type="ECO:0000256" key="1">
    <source>
        <dbReference type="ARBA" id="ARBA00006611"/>
    </source>
</evidence>
<feature type="domain" description="Bacterial type II secretion system protein E" evidence="2">
    <location>
        <begin position="107"/>
        <end position="274"/>
    </location>
</feature>
<comment type="caution">
    <text evidence="3">The sequence shown here is derived from an EMBL/GenBank/DDBJ whole genome shotgun (WGS) entry which is preliminary data.</text>
</comment>
<dbReference type="AlphaFoldDB" id="E6QMV7"/>
<gene>
    <name evidence="3" type="ORF">CARN6_2060</name>
</gene>
<dbReference type="InterPro" id="IPR001482">
    <property type="entry name" value="T2SS/T4SS_dom"/>
</dbReference>
<sequence length="335" mass="36600">MTEHDRMLNPAVIELSIRRAIAPIAIFLQDVDVTEVMINPGGLVFVERAGEIFKSDVRVSDKEIEQAMNSISASMGRDARSVKSPIVNASVGGLRVAGVLSSVSDGGHTMSIRRHQDPSHRPDIAQLVAWGAMTQHQAGILADLILNKRLNLVIAGGTSSGKTTVTNALLSLITGNERLITIEDARELHVRVENALNLITSPIAEPPVTARDLVKLCMRMRPDRIVLGETRGEETYDLIRAMNSGHDGTITTIHASSAEGALDALEMLFQMSLPANASMPSDVVRQFISRAVHVVVYAHREIVDSGGVRKYRRFIRDIVLVKGVLENGYYDLEKI</sequence>
<dbReference type="SUPFAM" id="SSF52540">
    <property type="entry name" value="P-loop containing nucleoside triphosphate hydrolases"/>
    <property type="match status" value="1"/>
</dbReference>
<dbReference type="Gene3D" id="3.30.450.90">
    <property type="match status" value="1"/>
</dbReference>
<comment type="similarity">
    <text evidence="1">Belongs to the GSP E family.</text>
</comment>
<proteinExistence type="inferred from homology"/>
<dbReference type="CDD" id="cd01130">
    <property type="entry name" value="VirB11-like_ATPase"/>
    <property type="match status" value="1"/>
</dbReference>
<dbReference type="Gene3D" id="3.40.50.300">
    <property type="entry name" value="P-loop containing nucleotide triphosphate hydrolases"/>
    <property type="match status" value="1"/>
</dbReference>
<dbReference type="InterPro" id="IPR050921">
    <property type="entry name" value="T4SS_GSP_E_ATPase"/>
</dbReference>
<name>E6QMV7_9ZZZZ</name>
<evidence type="ECO:0000313" key="3">
    <source>
        <dbReference type="EMBL" id="CBI08578.1"/>
    </source>
</evidence>
<dbReference type="InterPro" id="IPR027417">
    <property type="entry name" value="P-loop_NTPase"/>
</dbReference>
<dbReference type="GO" id="GO:0016887">
    <property type="term" value="F:ATP hydrolysis activity"/>
    <property type="evidence" value="ECO:0007669"/>
    <property type="project" value="InterPro"/>
</dbReference>